<dbReference type="RefSeq" id="WP_145116851.1">
    <property type="nucleotide sequence ID" value="NZ_CP036349.1"/>
</dbReference>
<dbReference type="Gene3D" id="1.25.10.10">
    <property type="entry name" value="Leucine-rich Repeat Variant"/>
    <property type="match status" value="1"/>
</dbReference>
<evidence type="ECO:0000256" key="1">
    <source>
        <dbReference type="ARBA" id="ARBA00022737"/>
    </source>
</evidence>
<evidence type="ECO:0000313" key="3">
    <source>
        <dbReference type="EMBL" id="QDV76416.1"/>
    </source>
</evidence>
<protein>
    <recommendedName>
        <fullName evidence="5">Response regulatory domain-containing protein</fullName>
    </recommendedName>
</protein>
<keyword evidence="1" id="KW-0677">Repeat</keyword>
<name>A0A518KF42_9BACT</name>
<keyword evidence="2" id="KW-0732">Signal</keyword>
<evidence type="ECO:0008006" key="5">
    <source>
        <dbReference type="Google" id="ProtNLM"/>
    </source>
</evidence>
<feature type="signal peptide" evidence="2">
    <location>
        <begin position="1"/>
        <end position="18"/>
    </location>
</feature>
<gene>
    <name evidence="3" type="ORF">Spa11_46460</name>
</gene>
<dbReference type="InterPro" id="IPR016024">
    <property type="entry name" value="ARM-type_fold"/>
</dbReference>
<dbReference type="Pfam" id="PF02985">
    <property type="entry name" value="HEAT"/>
    <property type="match status" value="1"/>
</dbReference>
<evidence type="ECO:0000313" key="4">
    <source>
        <dbReference type="Proteomes" id="UP000316426"/>
    </source>
</evidence>
<dbReference type="KEGG" id="bmei:Spa11_46460"/>
<dbReference type="Proteomes" id="UP000316426">
    <property type="component" value="Chromosome"/>
</dbReference>
<dbReference type="EMBL" id="CP036349">
    <property type="protein sequence ID" value="QDV76416.1"/>
    <property type="molecule type" value="Genomic_DNA"/>
</dbReference>
<proteinExistence type="predicted"/>
<sequence precursor="true">MKSIATFTLLLLTTVAQAASPAVEATLALPRTQPRHYVEAALTLLDLGAAEEAETIVTEFEGLSLSDEQYVALVDQLGTARLARLGREVPAAAPIVDQALAAASAAATSPERMQGLVDRLTGEREQALAAISALRLTGKAGVDYCMAQLAEADDPKLRARLREALVALDPISQPAIFEATGSDSEAVATEAAYALGRLAELGRIRTSIAPALVAGRVGKPGPAGEAAHWAYRQLTGKLPTDEDALRRLDAAIDELLAGTVLFTDGVEAPANFNVQLAARLAADQAALLPGGKRPARQALLLALETGDEGAIATTSTEDVSAVLGDALARKLHTAARLAAQTLGQRGDEAALHTANGELAPLAKALESPHPAVRFAAAEAIVAINPQRPFAGSSRLADALLYLAAAEGDDIAVVASPQLARAGETAGWLMGAGFVALPANRGEDALRIATASPDTTLVLIDMSVSLPGARETIFRLRRSPETALVPIAVLAADGRLSEAQRIADEHGGEAAGVIALARPHSPEATASMAQRLVALAPADWPHADARLRHAVAAKQAIAGLLADGPSIYGFDRRTEQVAVVAGLGKSEESLATLVALGTPESQQRLLDAASLETRPITDRNAAADAFTESVRTHGILLTTDQIRRQYDRYNLSASAPEETQAVLGRLLDVIERKGK</sequence>
<organism evidence="3 4">
    <name type="scientific">Botrimarina mediterranea</name>
    <dbReference type="NCBI Taxonomy" id="2528022"/>
    <lineage>
        <taxon>Bacteria</taxon>
        <taxon>Pseudomonadati</taxon>
        <taxon>Planctomycetota</taxon>
        <taxon>Planctomycetia</taxon>
        <taxon>Pirellulales</taxon>
        <taxon>Lacipirellulaceae</taxon>
        <taxon>Botrimarina</taxon>
    </lineage>
</organism>
<dbReference type="SUPFAM" id="SSF48371">
    <property type="entry name" value="ARM repeat"/>
    <property type="match status" value="1"/>
</dbReference>
<reference evidence="3 4" key="1">
    <citation type="submission" date="2019-02" db="EMBL/GenBank/DDBJ databases">
        <title>Deep-cultivation of Planctomycetes and their phenomic and genomic characterization uncovers novel biology.</title>
        <authorList>
            <person name="Wiegand S."/>
            <person name="Jogler M."/>
            <person name="Boedeker C."/>
            <person name="Pinto D."/>
            <person name="Vollmers J."/>
            <person name="Rivas-Marin E."/>
            <person name="Kohn T."/>
            <person name="Peeters S.H."/>
            <person name="Heuer A."/>
            <person name="Rast P."/>
            <person name="Oberbeckmann S."/>
            <person name="Bunk B."/>
            <person name="Jeske O."/>
            <person name="Meyerdierks A."/>
            <person name="Storesund J.E."/>
            <person name="Kallscheuer N."/>
            <person name="Luecker S."/>
            <person name="Lage O.M."/>
            <person name="Pohl T."/>
            <person name="Merkel B.J."/>
            <person name="Hornburger P."/>
            <person name="Mueller R.-W."/>
            <person name="Bruemmer F."/>
            <person name="Labrenz M."/>
            <person name="Spormann A.M."/>
            <person name="Op den Camp H."/>
            <person name="Overmann J."/>
            <person name="Amann R."/>
            <person name="Jetten M.S.M."/>
            <person name="Mascher T."/>
            <person name="Medema M.H."/>
            <person name="Devos D.P."/>
            <person name="Kaster A.-K."/>
            <person name="Ovreas L."/>
            <person name="Rohde M."/>
            <person name="Galperin M.Y."/>
            <person name="Jogler C."/>
        </authorList>
    </citation>
    <scope>NUCLEOTIDE SEQUENCE [LARGE SCALE GENOMIC DNA]</scope>
    <source>
        <strain evidence="3 4">Spa11</strain>
    </source>
</reference>
<dbReference type="AlphaFoldDB" id="A0A518KF42"/>
<feature type="chain" id="PRO_5021859307" description="Response regulatory domain-containing protein" evidence="2">
    <location>
        <begin position="19"/>
        <end position="674"/>
    </location>
</feature>
<evidence type="ECO:0000256" key="2">
    <source>
        <dbReference type="SAM" id="SignalP"/>
    </source>
</evidence>
<keyword evidence="4" id="KW-1185">Reference proteome</keyword>
<dbReference type="InterPro" id="IPR000357">
    <property type="entry name" value="HEAT"/>
</dbReference>
<accession>A0A518KF42</accession>
<dbReference type="InterPro" id="IPR011989">
    <property type="entry name" value="ARM-like"/>
</dbReference>